<evidence type="ECO:0000313" key="2">
    <source>
        <dbReference type="EMBL" id="KAJ4165260.1"/>
    </source>
</evidence>
<name>A0A9W8QQH9_AKAMU</name>
<reference evidence="2" key="1">
    <citation type="journal article" date="2023" name="Access Microbiol">
        <title>De-novo genome assembly for Akanthomyces muscarius, a biocontrol agent of insect agricultural pests.</title>
        <authorList>
            <person name="Erdos Z."/>
            <person name="Studholme D.J."/>
            <person name="Raymond B."/>
            <person name="Sharma M."/>
        </authorList>
    </citation>
    <scope>NUCLEOTIDE SEQUENCE</scope>
    <source>
        <strain evidence="2">Ve6</strain>
    </source>
</reference>
<accession>A0A9W8QQH9</accession>
<dbReference type="AlphaFoldDB" id="A0A9W8QQH9"/>
<feature type="region of interest" description="Disordered" evidence="1">
    <location>
        <begin position="1"/>
        <end position="28"/>
    </location>
</feature>
<dbReference type="RefSeq" id="XP_056060175.1">
    <property type="nucleotide sequence ID" value="XM_056204861.1"/>
</dbReference>
<gene>
    <name evidence="2" type="ORF">LMH87_006898</name>
</gene>
<organism evidence="2 3">
    <name type="scientific">Akanthomyces muscarius</name>
    <name type="common">Entomopathogenic fungus</name>
    <name type="synonym">Lecanicillium muscarium</name>
    <dbReference type="NCBI Taxonomy" id="2231603"/>
    <lineage>
        <taxon>Eukaryota</taxon>
        <taxon>Fungi</taxon>
        <taxon>Dikarya</taxon>
        <taxon>Ascomycota</taxon>
        <taxon>Pezizomycotina</taxon>
        <taxon>Sordariomycetes</taxon>
        <taxon>Hypocreomycetidae</taxon>
        <taxon>Hypocreales</taxon>
        <taxon>Cordycipitaceae</taxon>
        <taxon>Akanthomyces</taxon>
    </lineage>
</organism>
<dbReference type="KEGG" id="amus:LMH87_006898"/>
<dbReference type="EMBL" id="JAJHUN010000001">
    <property type="protein sequence ID" value="KAJ4165260.1"/>
    <property type="molecule type" value="Genomic_DNA"/>
</dbReference>
<sequence>MVACENCGAGSKEPAPELNGRSDEANRQPWPWSALSRVQVLVSGGFIRLVCCILDAIAHAPVQFDQTPFASKS</sequence>
<comment type="caution">
    <text evidence="2">The sequence shown here is derived from an EMBL/GenBank/DDBJ whole genome shotgun (WGS) entry which is preliminary data.</text>
</comment>
<dbReference type="GeneID" id="80894057"/>
<dbReference type="Proteomes" id="UP001144673">
    <property type="component" value="Chromosome 1"/>
</dbReference>
<evidence type="ECO:0000256" key="1">
    <source>
        <dbReference type="SAM" id="MobiDB-lite"/>
    </source>
</evidence>
<proteinExistence type="predicted"/>
<protein>
    <submittedName>
        <fullName evidence="2">Uncharacterized protein</fullName>
    </submittedName>
</protein>
<evidence type="ECO:0000313" key="3">
    <source>
        <dbReference type="Proteomes" id="UP001144673"/>
    </source>
</evidence>
<keyword evidence="3" id="KW-1185">Reference proteome</keyword>